<accession>A0ABQ9JLS1</accession>
<feature type="transmembrane region" description="Helical" evidence="5">
    <location>
        <begin position="226"/>
        <end position="252"/>
    </location>
</feature>
<evidence type="ECO:0000259" key="6">
    <source>
        <dbReference type="PROSITE" id="PS50261"/>
    </source>
</evidence>
<evidence type="ECO:0000313" key="7">
    <source>
        <dbReference type="EMBL" id="KAJ8978579.1"/>
    </source>
</evidence>
<reference evidence="7" key="1">
    <citation type="journal article" date="2023" name="Insect Mol. Biol.">
        <title>Genome sequencing provides insights into the evolution of gene families encoding plant cell wall-degrading enzymes in longhorned beetles.</title>
        <authorList>
            <person name="Shin N.R."/>
            <person name="Okamura Y."/>
            <person name="Kirsch R."/>
            <person name="Pauchet Y."/>
        </authorList>
    </citation>
    <scope>NUCLEOTIDE SEQUENCE</scope>
    <source>
        <strain evidence="7">MMC_N1</strain>
    </source>
</reference>
<feature type="transmembrane region" description="Helical" evidence="5">
    <location>
        <begin position="187"/>
        <end position="206"/>
    </location>
</feature>
<dbReference type="InterPro" id="IPR000832">
    <property type="entry name" value="GPCR_2_secretin-like"/>
</dbReference>
<dbReference type="InterPro" id="IPR051384">
    <property type="entry name" value="Mth_GPCR"/>
</dbReference>
<gene>
    <name evidence="7" type="ORF">NQ317_015996</name>
</gene>
<dbReference type="Gene3D" id="1.20.1070.10">
    <property type="entry name" value="Rhodopsin 7-helix transmembrane proteins"/>
    <property type="match status" value="1"/>
</dbReference>
<dbReference type="Proteomes" id="UP001162164">
    <property type="component" value="Unassembled WGS sequence"/>
</dbReference>
<sequence>MTTATSMAVEDYPKCCDHERAFCKRRRVCKTYDFCDSVLCVHKCCPDGQSFVNGSHCKDTFEYGIDLQNLRMISVANHSDDFAVIHGYKSTVYIPARSEYHLDEKGNFYSYDDKIGNTIYPPEEETYCIEHATKNGITYGHTLFRIIQQNDGVNKKFLFNRYAMIISCVFLILTVTFYAISSERKKVFGRILMSFCIALFVLFTLLTYCTFKLNLNSIRRATCKTIGFLLVYMNISCFAWLQIMCYDIYWTFGSTKRYTNANEKRMRNLKRFAFYSIYGWGFPLVITLIPLTFHFVDVLPAPIKVRMAETKCLIERGDGNFAEILFYISPLSAMQLVSFVFFVKTVRYCLKVKGDIQKMNQSTDLQKKKNRFLAHKERLGLILKLSITMGIFFLFEVVSSFYEFKGNIVTEYIEIVWDFFNCLQGLFIFIIFICKKRNLQKCCKNTAVEKLRKISLSTARTTGVSLAVPDYNVQCSREDLSAMPVAINIIRVNVQTLLDK</sequence>
<feature type="transmembrane region" description="Helical" evidence="5">
    <location>
        <begin position="162"/>
        <end position="180"/>
    </location>
</feature>
<evidence type="ECO:0000256" key="3">
    <source>
        <dbReference type="ARBA" id="ARBA00022989"/>
    </source>
</evidence>
<evidence type="ECO:0000256" key="5">
    <source>
        <dbReference type="SAM" id="Phobius"/>
    </source>
</evidence>
<protein>
    <recommendedName>
        <fullName evidence="6">G-protein coupled receptors family 2 profile 2 domain-containing protein</fullName>
    </recommendedName>
</protein>
<comment type="caution">
    <text evidence="7">The sequence shown here is derived from an EMBL/GenBank/DDBJ whole genome shotgun (WGS) entry which is preliminary data.</text>
</comment>
<evidence type="ECO:0000256" key="2">
    <source>
        <dbReference type="ARBA" id="ARBA00022692"/>
    </source>
</evidence>
<dbReference type="PROSITE" id="PS50261">
    <property type="entry name" value="G_PROTEIN_RECEP_F2_4"/>
    <property type="match status" value="1"/>
</dbReference>
<feature type="transmembrane region" description="Helical" evidence="5">
    <location>
        <begin position="324"/>
        <end position="343"/>
    </location>
</feature>
<feature type="transmembrane region" description="Helical" evidence="5">
    <location>
        <begin position="378"/>
        <end position="395"/>
    </location>
</feature>
<dbReference type="EMBL" id="JAPWTJ010000422">
    <property type="protein sequence ID" value="KAJ8978579.1"/>
    <property type="molecule type" value="Genomic_DNA"/>
</dbReference>
<feature type="transmembrane region" description="Helical" evidence="5">
    <location>
        <begin position="272"/>
        <end position="296"/>
    </location>
</feature>
<evidence type="ECO:0000313" key="8">
    <source>
        <dbReference type="Proteomes" id="UP001162164"/>
    </source>
</evidence>
<dbReference type="InterPro" id="IPR017981">
    <property type="entry name" value="GPCR_2-like_7TM"/>
</dbReference>
<dbReference type="Pfam" id="PF00002">
    <property type="entry name" value="7tm_2"/>
    <property type="match status" value="1"/>
</dbReference>
<dbReference type="SUPFAM" id="SSF81321">
    <property type="entry name" value="Family A G protein-coupled receptor-like"/>
    <property type="match status" value="1"/>
</dbReference>
<keyword evidence="8" id="KW-1185">Reference proteome</keyword>
<evidence type="ECO:0000256" key="4">
    <source>
        <dbReference type="ARBA" id="ARBA00023136"/>
    </source>
</evidence>
<proteinExistence type="predicted"/>
<comment type="subcellular location">
    <subcellularLocation>
        <location evidence="1">Membrane</location>
        <topology evidence="1">Multi-pass membrane protein</topology>
    </subcellularLocation>
</comment>
<keyword evidence="3 5" id="KW-1133">Transmembrane helix</keyword>
<dbReference type="CDD" id="cd15039">
    <property type="entry name" value="7tmB3_Methuselah-like"/>
    <property type="match status" value="1"/>
</dbReference>
<organism evidence="7 8">
    <name type="scientific">Molorchus minor</name>
    <dbReference type="NCBI Taxonomy" id="1323400"/>
    <lineage>
        <taxon>Eukaryota</taxon>
        <taxon>Metazoa</taxon>
        <taxon>Ecdysozoa</taxon>
        <taxon>Arthropoda</taxon>
        <taxon>Hexapoda</taxon>
        <taxon>Insecta</taxon>
        <taxon>Pterygota</taxon>
        <taxon>Neoptera</taxon>
        <taxon>Endopterygota</taxon>
        <taxon>Coleoptera</taxon>
        <taxon>Polyphaga</taxon>
        <taxon>Cucujiformia</taxon>
        <taxon>Chrysomeloidea</taxon>
        <taxon>Cerambycidae</taxon>
        <taxon>Lamiinae</taxon>
        <taxon>Monochamini</taxon>
        <taxon>Molorchus</taxon>
    </lineage>
</organism>
<dbReference type="PANTHER" id="PTHR47154">
    <property type="entry name" value="G-PROTEIN COUPLED RECEPTOR MTH-RELATED"/>
    <property type="match status" value="1"/>
</dbReference>
<keyword evidence="4 5" id="KW-0472">Membrane</keyword>
<feature type="domain" description="G-protein coupled receptors family 2 profile 2" evidence="6">
    <location>
        <begin position="156"/>
        <end position="436"/>
    </location>
</feature>
<dbReference type="PANTHER" id="PTHR47154:SF2">
    <property type="entry name" value="G-PROTEIN COUPLED RECEPTOR MTH-RELATED"/>
    <property type="match status" value="1"/>
</dbReference>
<name>A0ABQ9JLS1_9CUCU</name>
<evidence type="ECO:0000256" key="1">
    <source>
        <dbReference type="ARBA" id="ARBA00004141"/>
    </source>
</evidence>
<keyword evidence="2 5" id="KW-0812">Transmembrane</keyword>
<feature type="transmembrane region" description="Helical" evidence="5">
    <location>
        <begin position="415"/>
        <end position="434"/>
    </location>
</feature>